<comment type="caution">
    <text evidence="19">The sequence shown here is derived from an EMBL/GenBank/DDBJ whole genome shotgun (WGS) entry which is preliminary data.</text>
</comment>
<feature type="region of interest" description="Disordered" evidence="16">
    <location>
        <begin position="44"/>
        <end position="99"/>
    </location>
</feature>
<keyword evidence="11" id="KW-0961">Cell wall biogenesis/degradation</keyword>
<evidence type="ECO:0000256" key="12">
    <source>
        <dbReference type="ARBA" id="ARBA00034000"/>
    </source>
</evidence>
<keyword evidence="10" id="KW-0573">Peptidoglycan synthesis</keyword>
<dbReference type="KEGG" id="cbut:ATN24_08655"/>
<dbReference type="EMBL" id="BKBC01000026">
    <property type="protein sequence ID" value="GEQ21540.1"/>
    <property type="molecule type" value="Genomic_DNA"/>
</dbReference>
<evidence type="ECO:0000256" key="5">
    <source>
        <dbReference type="ARBA" id="ARBA00022645"/>
    </source>
</evidence>
<dbReference type="UniPathway" id="UPA00219"/>
<comment type="similarity">
    <text evidence="3 15">Belongs to the peptidase S11 family.</text>
</comment>
<feature type="signal peptide" evidence="17">
    <location>
        <begin position="1"/>
        <end position="32"/>
    </location>
</feature>
<dbReference type="GO" id="GO:0009252">
    <property type="term" value="P:peptidoglycan biosynthetic process"/>
    <property type="evidence" value="ECO:0007669"/>
    <property type="project" value="UniProtKB-UniPathway"/>
</dbReference>
<dbReference type="GO" id="GO:0009002">
    <property type="term" value="F:serine-type D-Ala-D-Ala carboxypeptidase activity"/>
    <property type="evidence" value="ECO:0007669"/>
    <property type="project" value="UniProtKB-EC"/>
</dbReference>
<dbReference type="OrthoDB" id="9791132at2"/>
<reference evidence="19 21" key="1">
    <citation type="submission" date="2019-07" db="EMBL/GenBank/DDBJ databases">
        <title>Whole genome shotgun sequence of Clostridium butyricum NBRC 3858.</title>
        <authorList>
            <person name="Hosoyama A."/>
            <person name="Uohara A."/>
            <person name="Ohji S."/>
            <person name="Ichikawa N."/>
        </authorList>
    </citation>
    <scope>NUCLEOTIDE SEQUENCE [LARGE SCALE GENOMIC DNA]</scope>
    <source>
        <strain evidence="19 21">NBRC 3858</strain>
    </source>
</reference>
<dbReference type="GO" id="GO:0008360">
    <property type="term" value="P:regulation of cell shape"/>
    <property type="evidence" value="ECO:0007669"/>
    <property type="project" value="UniProtKB-KW"/>
</dbReference>
<keyword evidence="7 17" id="KW-0732">Signal</keyword>
<evidence type="ECO:0000256" key="10">
    <source>
        <dbReference type="ARBA" id="ARBA00022984"/>
    </source>
</evidence>
<dbReference type="SUPFAM" id="SSF56601">
    <property type="entry name" value="beta-lactamase/transpeptidase-like"/>
    <property type="match status" value="1"/>
</dbReference>
<evidence type="ECO:0000256" key="9">
    <source>
        <dbReference type="ARBA" id="ARBA00022960"/>
    </source>
</evidence>
<evidence type="ECO:0000256" key="2">
    <source>
        <dbReference type="ARBA" id="ARBA00004752"/>
    </source>
</evidence>
<evidence type="ECO:0000259" key="18">
    <source>
        <dbReference type="SMART" id="SM00936"/>
    </source>
</evidence>
<dbReference type="InterPro" id="IPR012907">
    <property type="entry name" value="Peptidase_S11_C"/>
</dbReference>
<evidence type="ECO:0000313" key="21">
    <source>
        <dbReference type="Proteomes" id="UP000321089"/>
    </source>
</evidence>
<dbReference type="Pfam" id="PF00768">
    <property type="entry name" value="Peptidase_S11"/>
    <property type="match status" value="1"/>
</dbReference>
<evidence type="ECO:0000256" key="1">
    <source>
        <dbReference type="ARBA" id="ARBA00003217"/>
    </source>
</evidence>
<dbReference type="PANTHER" id="PTHR21581:SF6">
    <property type="entry name" value="TRAFFICKING PROTEIN PARTICLE COMPLEX SUBUNIT 12"/>
    <property type="match status" value="1"/>
</dbReference>
<evidence type="ECO:0000256" key="11">
    <source>
        <dbReference type="ARBA" id="ARBA00023316"/>
    </source>
</evidence>
<evidence type="ECO:0000256" key="17">
    <source>
        <dbReference type="SAM" id="SignalP"/>
    </source>
</evidence>
<comment type="pathway">
    <text evidence="2">Cell wall biogenesis; peptidoglycan biosynthesis.</text>
</comment>
<dbReference type="EC" id="3.4.16.4" evidence="4"/>
<proteinExistence type="inferred from homology"/>
<dbReference type="SUPFAM" id="SSF69189">
    <property type="entry name" value="Penicillin-binding protein associated domain"/>
    <property type="match status" value="1"/>
</dbReference>
<feature type="chain" id="PRO_5041862555" description="serine-type D-Ala-D-Ala carboxypeptidase" evidence="17">
    <location>
        <begin position="33"/>
        <end position="461"/>
    </location>
</feature>
<evidence type="ECO:0000313" key="19">
    <source>
        <dbReference type="EMBL" id="GEQ21540.1"/>
    </source>
</evidence>
<feature type="active site" description="Proton acceptor" evidence="13">
    <location>
        <position position="133"/>
    </location>
</feature>
<keyword evidence="6" id="KW-0645">Protease</keyword>
<keyword evidence="5 19" id="KW-0121">Carboxypeptidase</keyword>
<evidence type="ECO:0000256" key="4">
    <source>
        <dbReference type="ARBA" id="ARBA00012448"/>
    </source>
</evidence>
<dbReference type="EMBL" id="WOFV02000034">
    <property type="protein sequence ID" value="NAS18465.1"/>
    <property type="molecule type" value="Genomic_DNA"/>
</dbReference>
<keyword evidence="9" id="KW-0133">Cell shape</keyword>
<organism evidence="19 21">
    <name type="scientific">Clostridium butyricum</name>
    <dbReference type="NCBI Taxonomy" id="1492"/>
    <lineage>
        <taxon>Bacteria</taxon>
        <taxon>Bacillati</taxon>
        <taxon>Bacillota</taxon>
        <taxon>Clostridia</taxon>
        <taxon>Eubacteriales</taxon>
        <taxon>Clostridiaceae</taxon>
        <taxon>Clostridium</taxon>
    </lineage>
</organism>
<dbReference type="GO" id="GO:0071555">
    <property type="term" value="P:cell wall organization"/>
    <property type="evidence" value="ECO:0007669"/>
    <property type="project" value="UniProtKB-KW"/>
</dbReference>
<dbReference type="RefSeq" id="WP_003406835.1">
    <property type="nucleotide sequence ID" value="NZ_BKBC01000026.1"/>
</dbReference>
<comment type="function">
    <text evidence="1">Removes C-terminal D-alanyl residues from sugar-peptide cell wall precursors.</text>
</comment>
<comment type="catalytic activity">
    <reaction evidence="12">
        <text>Preferential cleavage: (Ac)2-L-Lys-D-Ala-|-D-Ala. Also transpeptidation of peptidyl-alanyl moieties that are N-acyl substituents of D-alanine.</text>
        <dbReference type="EC" id="3.4.16.4"/>
    </reaction>
</comment>
<evidence type="ECO:0000256" key="13">
    <source>
        <dbReference type="PIRSR" id="PIRSR618044-1"/>
    </source>
</evidence>
<evidence type="ECO:0000313" key="22">
    <source>
        <dbReference type="Proteomes" id="UP000474042"/>
    </source>
</evidence>
<evidence type="ECO:0000256" key="16">
    <source>
        <dbReference type="SAM" id="MobiDB-lite"/>
    </source>
</evidence>
<keyword evidence="8" id="KW-0378">Hydrolase</keyword>
<evidence type="ECO:0000256" key="15">
    <source>
        <dbReference type="RuleBase" id="RU004016"/>
    </source>
</evidence>
<feature type="domain" description="Peptidase S11 D-Ala-D-Ala carboxypeptidase A C-terminal" evidence="18">
    <location>
        <begin position="346"/>
        <end position="435"/>
    </location>
</feature>
<sequence length="461" mass="51330">MKRRFKRNLKSITALTLIFICTFLLIPISASAFDSDLNIALEDEVKQEPKKDDKNKGENSKQNESKTEEKSKDKGSSSESNKSSSKPEKTNENSNAESNEIEARSALLMEPCTGKIIYEKNADEKFAPASVTKIMTMLLTIEAVDSGKIALDDKVTCSENAKKMGGSTMLLDTGEIRTVEELLKGVAIASGNDAAVALAEYLGGTENDFVGMMNKRAEELGMTNTTFKNCNGLPADGHLSTANDIAKMSKELLKHPTILKYTGTYMDTITEGRKSPIELVNHNKLVRFFDGCDGLKTGFTNEAKYCISATATRNGVRMLSVIMGAPTYKIRNRDASILLNYGFSKYEGKKIFSKDEEVDKVYMDEQTDRYFMAKAQDDLTAVLPKGCKDEVEKKVVIDELQKEYKEGDVVGKCEIYLNNEKIGEVTIYCDRNIKKGNIFDNIKYNITHLFGDKEEGNEEKK</sequence>
<name>A0A0N8VXS1_CLOBU</name>
<evidence type="ECO:0000256" key="6">
    <source>
        <dbReference type="ARBA" id="ARBA00022670"/>
    </source>
</evidence>
<dbReference type="Proteomes" id="UP000474042">
    <property type="component" value="Unassembled WGS sequence"/>
</dbReference>
<dbReference type="Gene3D" id="2.60.410.10">
    <property type="entry name" value="D-Ala-D-Ala carboxypeptidase, C-terminal domain"/>
    <property type="match status" value="1"/>
</dbReference>
<dbReference type="InterPro" id="IPR037167">
    <property type="entry name" value="Peptidase_S11_C_sf"/>
</dbReference>
<dbReference type="Proteomes" id="UP000321089">
    <property type="component" value="Unassembled WGS sequence"/>
</dbReference>
<dbReference type="Gene3D" id="3.40.710.10">
    <property type="entry name" value="DD-peptidase/beta-lactamase superfamily"/>
    <property type="match status" value="1"/>
</dbReference>
<accession>A0A0N8VXS1</accession>
<dbReference type="InterPro" id="IPR018044">
    <property type="entry name" value="Peptidase_S11"/>
</dbReference>
<feature type="active site" evidence="13">
    <location>
        <position position="190"/>
    </location>
</feature>
<reference evidence="20 22" key="2">
    <citation type="submission" date="2020-01" db="EMBL/GenBank/DDBJ databases">
        <title>Genome sequence of a 1,3-propanediol producer, Clostridium butyricum S3.</title>
        <authorList>
            <person name="Zhou J."/>
        </authorList>
    </citation>
    <scope>NUCLEOTIDE SEQUENCE [LARGE SCALE GENOMIC DNA]</scope>
    <source>
        <strain evidence="20 22">S3</strain>
    </source>
</reference>
<gene>
    <name evidence="19" type="primary">dacF</name>
    <name evidence="19" type="ORF">CBU02nite_20460</name>
    <name evidence="20" type="ORF">GND98_011435</name>
</gene>
<evidence type="ECO:0000256" key="7">
    <source>
        <dbReference type="ARBA" id="ARBA00022729"/>
    </source>
</evidence>
<protein>
    <recommendedName>
        <fullName evidence="4">serine-type D-Ala-D-Ala carboxypeptidase</fullName>
        <ecNumber evidence="4">3.4.16.4</ecNumber>
    </recommendedName>
</protein>
<feature type="binding site" evidence="14">
    <location>
        <position position="296"/>
    </location>
    <ligand>
        <name>substrate</name>
    </ligand>
</feature>
<evidence type="ECO:0000256" key="8">
    <source>
        <dbReference type="ARBA" id="ARBA00022801"/>
    </source>
</evidence>
<feature type="active site" description="Acyl-ester intermediate" evidence="13">
    <location>
        <position position="130"/>
    </location>
</feature>
<dbReference type="PRINTS" id="PR00725">
    <property type="entry name" value="DADACBPTASE1"/>
</dbReference>
<dbReference type="InterPro" id="IPR015956">
    <property type="entry name" value="Peniciliin-bd_prot_C_sf"/>
</dbReference>
<feature type="compositionally biased region" description="Basic and acidic residues" evidence="16">
    <location>
        <begin position="44"/>
        <end position="76"/>
    </location>
</feature>
<dbReference type="AlphaFoldDB" id="A0A0N8VXS1"/>
<dbReference type="Pfam" id="PF07943">
    <property type="entry name" value="PBP5_C"/>
    <property type="match status" value="1"/>
</dbReference>
<dbReference type="InterPro" id="IPR012338">
    <property type="entry name" value="Beta-lactam/transpept-like"/>
</dbReference>
<dbReference type="PANTHER" id="PTHR21581">
    <property type="entry name" value="D-ALANYL-D-ALANINE CARBOXYPEPTIDASE"/>
    <property type="match status" value="1"/>
</dbReference>
<evidence type="ECO:0000313" key="20">
    <source>
        <dbReference type="EMBL" id="NAS18465.1"/>
    </source>
</evidence>
<dbReference type="SMART" id="SM00936">
    <property type="entry name" value="PBP5_C"/>
    <property type="match status" value="1"/>
</dbReference>
<evidence type="ECO:0000256" key="3">
    <source>
        <dbReference type="ARBA" id="ARBA00007164"/>
    </source>
</evidence>
<dbReference type="InterPro" id="IPR001967">
    <property type="entry name" value="Peptidase_S11_N"/>
</dbReference>
<dbReference type="GO" id="GO:0006508">
    <property type="term" value="P:proteolysis"/>
    <property type="evidence" value="ECO:0007669"/>
    <property type="project" value="UniProtKB-KW"/>
</dbReference>
<evidence type="ECO:0000256" key="14">
    <source>
        <dbReference type="PIRSR" id="PIRSR618044-2"/>
    </source>
</evidence>